<sequence length="229" mass="25568">MDHFKPLLDKLGIQFKNPNLLIEAFTHRSYLNEAGKDRHSNERLEFLGDAVLSYLVSHHLFQNYPTHPEGLLTNLRSTIVKTETLSDIAGKLNLGNYLFLSHGEEKGGGRENPSLQADTFEALLGAIFLDQGIGQAEVFLETILFPKIPEIISSQLHTDYKSKLQEVVQMTSDMPPTYKIVKTEGPDHAKLFWVTVVVDGKPHEVGSGRSKQEAEQDAAAKTLEKMGKI</sequence>
<evidence type="ECO:0000259" key="18">
    <source>
        <dbReference type="PROSITE" id="PS50142"/>
    </source>
</evidence>
<dbReference type="PANTHER" id="PTHR11207:SF0">
    <property type="entry name" value="RIBONUCLEASE 3"/>
    <property type="match status" value="1"/>
</dbReference>
<feature type="binding site" evidence="15">
    <location>
        <position position="118"/>
    </location>
    <ligand>
        <name>Mg(2+)</name>
        <dbReference type="ChEBI" id="CHEBI:18420"/>
    </ligand>
</feature>
<proteinExistence type="inferred from homology"/>
<evidence type="ECO:0000256" key="2">
    <source>
        <dbReference type="ARBA" id="ARBA00004496"/>
    </source>
</evidence>
<dbReference type="SUPFAM" id="SSF69065">
    <property type="entry name" value="RNase III domain-like"/>
    <property type="match status" value="1"/>
</dbReference>
<comment type="cofactor">
    <cofactor evidence="15">
        <name>Mg(2+)</name>
        <dbReference type="ChEBI" id="CHEBI:18420"/>
    </cofactor>
</comment>
<dbReference type="HAMAP" id="MF_00104">
    <property type="entry name" value="RNase_III"/>
    <property type="match status" value="1"/>
</dbReference>
<dbReference type="FunFam" id="3.30.160.20:FF:000003">
    <property type="entry name" value="Ribonuclease 3"/>
    <property type="match status" value="1"/>
</dbReference>
<keyword evidence="11 15" id="KW-0255">Endonuclease</keyword>
<comment type="subunit">
    <text evidence="4 15">Homodimer.</text>
</comment>
<dbReference type="Gene3D" id="3.30.160.20">
    <property type="match status" value="1"/>
</dbReference>
<keyword evidence="9 15" id="KW-0540">Nuclease</keyword>
<dbReference type="SMART" id="SM00358">
    <property type="entry name" value="DSRM"/>
    <property type="match status" value="1"/>
</dbReference>
<dbReference type="InterPro" id="IPR011907">
    <property type="entry name" value="RNase_III"/>
</dbReference>
<gene>
    <name evidence="15" type="primary">rnc</name>
    <name evidence="19" type="ORF">UV61_C0012G0012</name>
</gene>
<dbReference type="GO" id="GO:0010468">
    <property type="term" value="P:regulation of gene expression"/>
    <property type="evidence" value="ECO:0007669"/>
    <property type="project" value="TreeGrafter"/>
</dbReference>
<dbReference type="GO" id="GO:0042802">
    <property type="term" value="F:identical protein binding"/>
    <property type="evidence" value="ECO:0007669"/>
    <property type="project" value="UniProtKB-ARBA"/>
</dbReference>
<dbReference type="Gene3D" id="1.10.1520.10">
    <property type="entry name" value="Ribonuclease III domain"/>
    <property type="match status" value="1"/>
</dbReference>
<dbReference type="STRING" id="1618446.UV61_C0012G0012"/>
<dbReference type="GO" id="GO:0003725">
    <property type="term" value="F:double-stranded RNA binding"/>
    <property type="evidence" value="ECO:0007669"/>
    <property type="project" value="TreeGrafter"/>
</dbReference>
<evidence type="ECO:0000256" key="16">
    <source>
        <dbReference type="SAM" id="MobiDB-lite"/>
    </source>
</evidence>
<comment type="caution">
    <text evidence="19">The sequence shown here is derived from an EMBL/GenBank/DDBJ whole genome shotgun (WGS) entry which is preliminary data.</text>
</comment>
<evidence type="ECO:0000256" key="10">
    <source>
        <dbReference type="ARBA" id="ARBA00022723"/>
    </source>
</evidence>
<dbReference type="PANTHER" id="PTHR11207">
    <property type="entry name" value="RIBONUCLEASE III"/>
    <property type="match status" value="1"/>
</dbReference>
<dbReference type="PROSITE" id="PS00517">
    <property type="entry name" value="RNASE_3_1"/>
    <property type="match status" value="1"/>
</dbReference>
<evidence type="ECO:0000256" key="12">
    <source>
        <dbReference type="ARBA" id="ARBA00022801"/>
    </source>
</evidence>
<evidence type="ECO:0000256" key="15">
    <source>
        <dbReference type="HAMAP-Rule" id="MF_00104"/>
    </source>
</evidence>
<dbReference type="GO" id="GO:0006364">
    <property type="term" value="P:rRNA processing"/>
    <property type="evidence" value="ECO:0007669"/>
    <property type="project" value="UniProtKB-UniRule"/>
</dbReference>
<feature type="active site" evidence="15">
    <location>
        <position position="49"/>
    </location>
</feature>
<feature type="binding site" evidence="15">
    <location>
        <position position="45"/>
    </location>
    <ligand>
        <name>Mg(2+)</name>
        <dbReference type="ChEBI" id="CHEBI:18420"/>
    </ligand>
</feature>
<dbReference type="SUPFAM" id="SSF54768">
    <property type="entry name" value="dsRNA-binding domain-like"/>
    <property type="match status" value="1"/>
</dbReference>
<dbReference type="PROSITE" id="PS50137">
    <property type="entry name" value="DS_RBD"/>
    <property type="match status" value="1"/>
</dbReference>
<dbReference type="Pfam" id="PF14622">
    <property type="entry name" value="Ribonucleas_3_3"/>
    <property type="match status" value="1"/>
</dbReference>
<evidence type="ECO:0000313" key="19">
    <source>
        <dbReference type="EMBL" id="KKS86185.1"/>
    </source>
</evidence>
<dbReference type="CDD" id="cd10845">
    <property type="entry name" value="DSRM_RNAse_III_family"/>
    <property type="match status" value="1"/>
</dbReference>
<evidence type="ECO:0000256" key="13">
    <source>
        <dbReference type="ARBA" id="ARBA00022842"/>
    </source>
</evidence>
<comment type="catalytic activity">
    <reaction evidence="1 15">
        <text>Endonucleolytic cleavage to 5'-phosphomonoester.</text>
        <dbReference type="EC" id="3.1.26.3"/>
    </reaction>
</comment>
<dbReference type="Proteomes" id="UP000034050">
    <property type="component" value="Unassembled WGS sequence"/>
</dbReference>
<keyword evidence="7 15" id="KW-0507">mRNA processing</keyword>
<dbReference type="CDD" id="cd00593">
    <property type="entry name" value="RIBOc"/>
    <property type="match status" value="1"/>
</dbReference>
<comment type="subcellular location">
    <subcellularLocation>
        <location evidence="2 15">Cytoplasm</location>
    </subcellularLocation>
</comment>
<reference evidence="19 20" key="1">
    <citation type="journal article" date="2015" name="Nature">
        <title>rRNA introns, odd ribosomes, and small enigmatic genomes across a large radiation of phyla.</title>
        <authorList>
            <person name="Brown C.T."/>
            <person name="Hug L.A."/>
            <person name="Thomas B.C."/>
            <person name="Sharon I."/>
            <person name="Castelle C.J."/>
            <person name="Singh A."/>
            <person name="Wilkins M.J."/>
            <person name="Williams K.H."/>
            <person name="Banfield J.F."/>
        </authorList>
    </citation>
    <scope>NUCLEOTIDE SEQUENCE [LARGE SCALE GENOMIC DNA]</scope>
</reference>
<dbReference type="InterPro" id="IPR000999">
    <property type="entry name" value="RNase_III_dom"/>
</dbReference>
<dbReference type="GO" id="GO:0005737">
    <property type="term" value="C:cytoplasm"/>
    <property type="evidence" value="ECO:0007669"/>
    <property type="project" value="UniProtKB-SubCell"/>
</dbReference>
<evidence type="ECO:0000256" key="8">
    <source>
        <dbReference type="ARBA" id="ARBA00022694"/>
    </source>
</evidence>
<dbReference type="InterPro" id="IPR014720">
    <property type="entry name" value="dsRBD_dom"/>
</dbReference>
<comment type="similarity">
    <text evidence="3">Belongs to the ribonuclease III family.</text>
</comment>
<keyword evidence="8 15" id="KW-0819">tRNA processing</keyword>
<dbReference type="NCBIfam" id="TIGR02191">
    <property type="entry name" value="RNaseIII"/>
    <property type="match status" value="1"/>
</dbReference>
<keyword evidence="13 15" id="KW-0460">Magnesium</keyword>
<dbReference type="FunFam" id="1.10.1520.10:FF:000001">
    <property type="entry name" value="Ribonuclease 3"/>
    <property type="match status" value="1"/>
</dbReference>
<dbReference type="GO" id="GO:0046872">
    <property type="term" value="F:metal ion binding"/>
    <property type="evidence" value="ECO:0007669"/>
    <property type="project" value="UniProtKB-KW"/>
</dbReference>
<feature type="region of interest" description="Disordered" evidence="16">
    <location>
        <begin position="204"/>
        <end position="229"/>
    </location>
</feature>
<evidence type="ECO:0000256" key="9">
    <source>
        <dbReference type="ARBA" id="ARBA00022722"/>
    </source>
</evidence>
<keyword evidence="10 15" id="KW-0479">Metal-binding</keyword>
<comment type="function">
    <text evidence="15">Digests double-stranded RNA. Involved in the processing of primary rRNA transcript to yield the immediate precursors to the large and small rRNAs (23S and 16S). Processes some mRNAs, and tRNAs when they are encoded in the rRNA operon. Processes pre-crRNA and tracrRNA of type II CRISPR loci if present in the organism.</text>
</comment>
<keyword evidence="14 15" id="KW-0694">RNA-binding</keyword>
<evidence type="ECO:0000256" key="14">
    <source>
        <dbReference type="ARBA" id="ARBA00022884"/>
    </source>
</evidence>
<dbReference type="GO" id="GO:0004525">
    <property type="term" value="F:ribonuclease III activity"/>
    <property type="evidence" value="ECO:0007669"/>
    <property type="project" value="UniProtKB-UniRule"/>
</dbReference>
<dbReference type="InterPro" id="IPR036389">
    <property type="entry name" value="RNase_III_sf"/>
</dbReference>
<evidence type="ECO:0000256" key="11">
    <source>
        <dbReference type="ARBA" id="ARBA00022759"/>
    </source>
</evidence>
<evidence type="ECO:0000256" key="7">
    <source>
        <dbReference type="ARBA" id="ARBA00022664"/>
    </source>
</evidence>
<dbReference type="Pfam" id="PF00035">
    <property type="entry name" value="dsrm"/>
    <property type="match status" value="1"/>
</dbReference>
<organism evidence="19 20">
    <name type="scientific">Candidatus Gottesmanbacteria bacterium GW2011_GWB1_43_11</name>
    <dbReference type="NCBI Taxonomy" id="1618446"/>
    <lineage>
        <taxon>Bacteria</taxon>
        <taxon>Candidatus Gottesmaniibacteriota</taxon>
    </lineage>
</organism>
<dbReference type="EMBL" id="LCFD01000012">
    <property type="protein sequence ID" value="KKS86185.1"/>
    <property type="molecule type" value="Genomic_DNA"/>
</dbReference>
<dbReference type="GO" id="GO:0008033">
    <property type="term" value="P:tRNA processing"/>
    <property type="evidence" value="ECO:0007669"/>
    <property type="project" value="UniProtKB-KW"/>
</dbReference>
<keyword evidence="6 15" id="KW-0698">rRNA processing</keyword>
<keyword evidence="15" id="KW-0699">rRNA-binding</keyword>
<dbReference type="GO" id="GO:0019843">
    <property type="term" value="F:rRNA binding"/>
    <property type="evidence" value="ECO:0007669"/>
    <property type="project" value="UniProtKB-KW"/>
</dbReference>
<evidence type="ECO:0000313" key="20">
    <source>
        <dbReference type="Proteomes" id="UP000034050"/>
    </source>
</evidence>
<keyword evidence="5 15" id="KW-0963">Cytoplasm</keyword>
<evidence type="ECO:0000256" key="4">
    <source>
        <dbReference type="ARBA" id="ARBA00011738"/>
    </source>
</evidence>
<feature type="domain" description="DRBM" evidence="17">
    <location>
        <begin position="159"/>
        <end position="228"/>
    </location>
</feature>
<feature type="active site" evidence="15">
    <location>
        <position position="121"/>
    </location>
</feature>
<dbReference type="AlphaFoldDB" id="A0A0G1CK61"/>
<name>A0A0G1CK61_9BACT</name>
<dbReference type="GO" id="GO:0006397">
    <property type="term" value="P:mRNA processing"/>
    <property type="evidence" value="ECO:0007669"/>
    <property type="project" value="UniProtKB-UniRule"/>
</dbReference>
<dbReference type="PROSITE" id="PS50142">
    <property type="entry name" value="RNASE_3_2"/>
    <property type="match status" value="1"/>
</dbReference>
<evidence type="ECO:0000256" key="1">
    <source>
        <dbReference type="ARBA" id="ARBA00000109"/>
    </source>
</evidence>
<feature type="compositionally biased region" description="Basic and acidic residues" evidence="16">
    <location>
        <begin position="204"/>
        <end position="214"/>
    </location>
</feature>
<accession>A0A0G1CK61</accession>
<evidence type="ECO:0000256" key="5">
    <source>
        <dbReference type="ARBA" id="ARBA00022490"/>
    </source>
</evidence>
<dbReference type="EC" id="3.1.26.3" evidence="15"/>
<protein>
    <recommendedName>
        <fullName evidence="15">Ribonuclease 3</fullName>
        <ecNumber evidence="15">3.1.26.3</ecNumber>
    </recommendedName>
    <alternativeName>
        <fullName evidence="15">Ribonuclease III</fullName>
        <shortName evidence="15">RNase III</shortName>
    </alternativeName>
</protein>
<evidence type="ECO:0000256" key="3">
    <source>
        <dbReference type="ARBA" id="ARBA00010183"/>
    </source>
</evidence>
<dbReference type="SMART" id="SM00535">
    <property type="entry name" value="RIBOc"/>
    <property type="match status" value="1"/>
</dbReference>
<feature type="binding site" evidence="15">
    <location>
        <position position="121"/>
    </location>
    <ligand>
        <name>Mg(2+)</name>
        <dbReference type="ChEBI" id="CHEBI:18420"/>
    </ligand>
</feature>
<keyword evidence="12 15" id="KW-0378">Hydrolase</keyword>
<dbReference type="PATRIC" id="fig|1618446.3.peg.1212"/>
<evidence type="ECO:0000259" key="17">
    <source>
        <dbReference type="PROSITE" id="PS50137"/>
    </source>
</evidence>
<evidence type="ECO:0000256" key="6">
    <source>
        <dbReference type="ARBA" id="ARBA00022552"/>
    </source>
</evidence>
<feature type="domain" description="RNase III" evidence="18">
    <location>
        <begin position="4"/>
        <end position="132"/>
    </location>
</feature>